<evidence type="ECO:0008006" key="3">
    <source>
        <dbReference type="Google" id="ProtNLM"/>
    </source>
</evidence>
<dbReference type="RefSeq" id="WP_100181361.1">
    <property type="nucleotide sequence ID" value="NZ_LFJC01000003.1"/>
</dbReference>
<name>A0A2M6UH98_9BRAD</name>
<dbReference type="EMBL" id="LFJC01000003">
    <property type="protein sequence ID" value="PIT03931.1"/>
    <property type="molecule type" value="Genomic_DNA"/>
</dbReference>
<dbReference type="AlphaFoldDB" id="A0A2M6UH98"/>
<dbReference type="Proteomes" id="UP000228930">
    <property type="component" value="Unassembled WGS sequence"/>
</dbReference>
<accession>A0A2M6UH98</accession>
<proteinExistence type="predicted"/>
<keyword evidence="2" id="KW-1185">Reference proteome</keyword>
<reference evidence="1 2" key="1">
    <citation type="submission" date="2015-06" db="EMBL/GenBank/DDBJ databases">
        <title>Comparative genome analysis of nirS-carrying Bradyrhizobium sp. strains.</title>
        <authorList>
            <person name="Ishii S."/>
            <person name="Jang J."/>
            <person name="Nishizawa T."/>
            <person name="Senoo K."/>
        </authorList>
    </citation>
    <scope>NUCLEOTIDE SEQUENCE [LARGE SCALE GENOMIC DNA]</scope>
    <source>
        <strain evidence="1 2">TSA1</strain>
    </source>
</reference>
<sequence>MLNFDPSWRFRSPGKIARGVIDEFAVLIKRVAGQYGQRQPIIEHYKRYFADAAGRPAHQSSSLSWAESDLDDYMREAGDNAPMFIEAFFDAGQAIKNQNPELVVPDTAMINYVLGTHEAGYELNPPQLIARNAPSPVAMEILPPSLDAQALDKIQQSTKQAEEYLTAGKNRAAVQEILWLLETVSTAFQGIPVGDGTIQGKYFNKIADELRTHRKGQVAEQAIGWMKTLHGYLSSPTGGGVRHGATLSAESELSAHEARLFCNLIRSYLHFLLDEYDNLRDSR</sequence>
<protein>
    <recommendedName>
        <fullName evidence="3">Abortive infection protein-like C-terminal domain-containing protein</fullName>
    </recommendedName>
</protein>
<evidence type="ECO:0000313" key="1">
    <source>
        <dbReference type="EMBL" id="PIT03931.1"/>
    </source>
</evidence>
<evidence type="ECO:0000313" key="2">
    <source>
        <dbReference type="Proteomes" id="UP000228930"/>
    </source>
</evidence>
<gene>
    <name evidence="1" type="ORF">TSA1_26535</name>
</gene>
<organism evidence="1 2">
    <name type="scientific">Bradyrhizobium nitroreducens</name>
    <dbReference type="NCBI Taxonomy" id="709803"/>
    <lineage>
        <taxon>Bacteria</taxon>
        <taxon>Pseudomonadati</taxon>
        <taxon>Pseudomonadota</taxon>
        <taxon>Alphaproteobacteria</taxon>
        <taxon>Hyphomicrobiales</taxon>
        <taxon>Nitrobacteraceae</taxon>
        <taxon>Bradyrhizobium</taxon>
    </lineage>
</organism>
<comment type="caution">
    <text evidence="1">The sequence shown here is derived from an EMBL/GenBank/DDBJ whole genome shotgun (WGS) entry which is preliminary data.</text>
</comment>